<comment type="subcellular location">
    <subcellularLocation>
        <location evidence="1">Cell junction</location>
    </subcellularLocation>
    <subcellularLocation>
        <location evidence="2">Cell membrane</location>
        <topology evidence="2">Peripheral membrane protein</topology>
        <orientation evidence="2">Cytoplasmic side</orientation>
    </subcellularLocation>
    <subcellularLocation>
        <location evidence="5">Cell projection</location>
        <location evidence="5">Stereocilium</location>
    </subcellularLocation>
    <subcellularLocation>
        <location evidence="3">Cytoplasm</location>
    </subcellularLocation>
    <subcellularLocation>
        <location evidence="4">Membrane</location>
        <location evidence="4">Clathrin-coated pit</location>
    </subcellularLocation>
</comment>
<dbReference type="GO" id="GO:0070161">
    <property type="term" value="C:anchoring junction"/>
    <property type="evidence" value="ECO:0007669"/>
    <property type="project" value="UniProtKB-SubCell"/>
</dbReference>
<gene>
    <name evidence="31" type="primary">FCHSD2</name>
</gene>
<dbReference type="GO" id="GO:0008289">
    <property type="term" value="F:lipid binding"/>
    <property type="evidence" value="ECO:0007669"/>
    <property type="project" value="UniProtKB-KW"/>
</dbReference>
<dbReference type="SUPFAM" id="SSF50044">
    <property type="entry name" value="SH3-domain"/>
    <property type="match status" value="2"/>
</dbReference>
<evidence type="ECO:0000256" key="20">
    <source>
        <dbReference type="ARBA" id="ARBA00056238"/>
    </source>
</evidence>
<dbReference type="GO" id="GO:0030833">
    <property type="term" value="P:regulation of actin filament polymerization"/>
    <property type="evidence" value="ECO:0007669"/>
    <property type="project" value="TreeGrafter"/>
</dbReference>
<keyword evidence="11" id="KW-0254">Endocytosis</keyword>
<evidence type="ECO:0000256" key="19">
    <source>
        <dbReference type="ARBA" id="ARBA00023273"/>
    </source>
</evidence>
<dbReference type="GO" id="GO:0055037">
    <property type="term" value="C:recycling endosome"/>
    <property type="evidence" value="ECO:0007669"/>
    <property type="project" value="TreeGrafter"/>
</dbReference>
<dbReference type="PANTHER" id="PTHR15735:SF11">
    <property type="entry name" value="F-BAR AND DOUBLE SH3 DOMAINS PROTEIN 2"/>
    <property type="match status" value="1"/>
</dbReference>
<evidence type="ECO:0000256" key="22">
    <source>
        <dbReference type="ARBA" id="ARBA00070544"/>
    </source>
</evidence>
<evidence type="ECO:0000256" key="1">
    <source>
        <dbReference type="ARBA" id="ARBA00004282"/>
    </source>
</evidence>
<accession>A0A3Q1AQI0</accession>
<dbReference type="GO" id="GO:0006897">
    <property type="term" value="P:endocytosis"/>
    <property type="evidence" value="ECO:0007669"/>
    <property type="project" value="UniProtKB-KW"/>
</dbReference>
<keyword evidence="8" id="KW-1003">Cell membrane</keyword>
<keyword evidence="13" id="KW-0653">Protein transport</keyword>
<dbReference type="Ensembl" id="ENSAOCT00000010462.2">
    <property type="protein sequence ID" value="ENSAOCP00000003044.2"/>
    <property type="gene ID" value="ENSAOCG00000006252.2"/>
</dbReference>
<evidence type="ECO:0000256" key="18">
    <source>
        <dbReference type="ARBA" id="ARBA00023176"/>
    </source>
</evidence>
<evidence type="ECO:0000256" key="13">
    <source>
        <dbReference type="ARBA" id="ARBA00022927"/>
    </source>
</evidence>
<dbReference type="Gene3D" id="1.20.1270.60">
    <property type="entry name" value="Arfaptin homology (AH) domain/BAR domain"/>
    <property type="match status" value="1"/>
</dbReference>
<dbReference type="SMART" id="SM00055">
    <property type="entry name" value="FCH"/>
    <property type="match status" value="1"/>
</dbReference>
<dbReference type="PROSITE" id="PS51741">
    <property type="entry name" value="F_BAR"/>
    <property type="match status" value="1"/>
</dbReference>
<dbReference type="GO" id="GO:1902905">
    <property type="term" value="P:positive regulation of supramolecular fiber organization"/>
    <property type="evidence" value="ECO:0007669"/>
    <property type="project" value="UniProtKB-ARBA"/>
</dbReference>
<feature type="coiled-coil region" evidence="27">
    <location>
        <begin position="138"/>
        <end position="168"/>
    </location>
</feature>
<comment type="subunit">
    <text evidence="21">Homodimer. Interacts (via SH3 domain 2) with ITSN1 (via SH3 domain 4). Recruited to clathrin-coated pits during a mid-to-late stage of assembly via interaction with ITSN1. Interacts (via SH3 domain 1) with WASL. Interacts with WAS. Interacts with CASK and MAGI1. CASK inhibits interaction with MAGI1.</text>
</comment>
<dbReference type="GO" id="GO:0005905">
    <property type="term" value="C:clathrin-coated pit"/>
    <property type="evidence" value="ECO:0007669"/>
    <property type="project" value="UniProtKB-SubCell"/>
</dbReference>
<dbReference type="Pfam" id="PF00611">
    <property type="entry name" value="FCH"/>
    <property type="match status" value="1"/>
</dbReference>
<evidence type="ECO:0000313" key="32">
    <source>
        <dbReference type="Proteomes" id="UP001501940"/>
    </source>
</evidence>
<dbReference type="Proteomes" id="UP001501940">
    <property type="component" value="Chromosome 14"/>
</dbReference>
<dbReference type="Pfam" id="PF00018">
    <property type="entry name" value="SH3_1"/>
    <property type="match status" value="1"/>
</dbReference>
<feature type="compositionally biased region" description="Polar residues" evidence="28">
    <location>
        <begin position="543"/>
        <end position="561"/>
    </location>
</feature>
<dbReference type="GO" id="GO:0005886">
    <property type="term" value="C:plasma membrane"/>
    <property type="evidence" value="ECO:0007669"/>
    <property type="project" value="UniProtKB-SubCell"/>
</dbReference>
<dbReference type="InterPro" id="IPR035460">
    <property type="entry name" value="FCHSD_SH3_1"/>
</dbReference>
<dbReference type="InterPro" id="IPR001060">
    <property type="entry name" value="FCH_dom"/>
</dbReference>
<evidence type="ECO:0000256" key="27">
    <source>
        <dbReference type="SAM" id="Coils"/>
    </source>
</evidence>
<dbReference type="SMART" id="SM00326">
    <property type="entry name" value="SH3"/>
    <property type="match status" value="2"/>
</dbReference>
<sequence length="759" mass="85404">MQPPPRKVRVTQELKHTHAEQMSRLQIKHQTECDLLEDLRTFSQKRAAMERDYAQALQKLANQYLKREWPESVTEEQVDHRNMYCVWRAYLEGTVQTTQSRISACDNYKVQVADPAKTARLQKEQQLRKCIEQLTVVQAELQDSVKELTKSRKKYQEAETMAQAVREKAELDAKSKLSLFQSRSSLQRASVKLKAKRSECNSKATHSRNDYLLTLAAANAHQQRYYNTDLMDCIKVLDGRIYEQVKDYLVSLCQTEVETYQAVHNTFNQLLNSSHGVLQEFHQQLFVQKNPTFQQASDFLYQPIDSDTVMQLQKESGTAEEHSLDKEARKWASRVAREYKSIIHTQRALEEYGTQESSEHNNSELETKMEVARQSLRRAETVKVKAEARLDLLRQAGVAVETWLKSAMNQVMEELENERWNNLSTHDPSLSGTADLEREDEEEMEDSGEVLDDSSSSPSSTLKNYPLTCKVLYSYKASQPDELTIEEQEILEVIDDGDMEDWVKARNRSGQVGYVPEKYLQLPSSNSLLSMLQSLAALDARSHSSSNSTEPETELPTGSVNGDSSVSFAKALYDYAGQTDDELSFPEGAIIRILSRETHEDDGFWEGEFNGVVGVFPAVLVEDLTGASENGDGQRDSSAQASPSTLAQCDRSPRSPFQPGPLHSSPLQTPTMSSPASSPCSATASPIGRPPSYHNGHHRPPPAPHKSPFHSPAQGSPQPPKYPETGASTIRPVRAAPPPPKQHPRGQVKRREEVEITLV</sequence>
<dbReference type="InterPro" id="IPR036028">
    <property type="entry name" value="SH3-like_dom_sf"/>
</dbReference>
<dbReference type="PANTHER" id="PTHR15735">
    <property type="entry name" value="FCH AND DOUBLE SH3 DOMAINS PROTEIN"/>
    <property type="match status" value="1"/>
</dbReference>
<protein>
    <recommendedName>
        <fullName evidence="22">F-BAR and double SH3 domains protein 2</fullName>
    </recommendedName>
    <alternativeName>
        <fullName evidence="23">Protein nervous wreck 1</fullName>
    </alternativeName>
    <alternativeName>
        <fullName evidence="24">SH3 multiple domains protein 3</fullName>
    </alternativeName>
</protein>
<feature type="region of interest" description="Disordered" evidence="28">
    <location>
        <begin position="419"/>
        <end position="461"/>
    </location>
</feature>
<keyword evidence="14" id="KW-0965">Cell junction</keyword>
<evidence type="ECO:0000256" key="26">
    <source>
        <dbReference type="PROSITE-ProRule" id="PRU01077"/>
    </source>
</evidence>
<comment type="function">
    <text evidence="20">Adapter protein that plays a role in endocytosis via clathrin-coated pits. Contributes to the internalization of cell surface receptors, such as integrin ITGB1 and transferrin receptor. Promotes endocytosis of EGFR in cancer cells, and thereby contributes to the down-regulation of EGFR signaling. Recruited to clathrin-coated pits during a mid-to-late stage of assembly, where it is required for normal progress from U-shaped intermediate stage pits to terminal, omega-shaped pits. Binds to membranes enriched in phosphatidylinositol 3,4-bisphosphate or phosphatidylinositol 3,4,5-trisphosphate. When bound to membranes, promotes actin polymerization via its interaction with WAS and/or WASL which leads to the activation of the Arp2/3 complex. Does not promote actin polymerisation in the absence of membranes.</text>
</comment>
<dbReference type="PROSITE" id="PS50002">
    <property type="entry name" value="SH3"/>
    <property type="match status" value="2"/>
</dbReference>
<evidence type="ECO:0000256" key="5">
    <source>
        <dbReference type="ARBA" id="ARBA00004645"/>
    </source>
</evidence>
<evidence type="ECO:0000256" key="25">
    <source>
        <dbReference type="PROSITE-ProRule" id="PRU00192"/>
    </source>
</evidence>
<evidence type="ECO:0000256" key="8">
    <source>
        <dbReference type="ARBA" id="ARBA00022475"/>
    </source>
</evidence>
<dbReference type="STRING" id="80972.ENSAOCP00000003044"/>
<dbReference type="InterPro" id="IPR001452">
    <property type="entry name" value="SH3_domain"/>
</dbReference>
<dbReference type="CDD" id="cd11894">
    <property type="entry name" value="SH3_FCHSD2_2"/>
    <property type="match status" value="1"/>
</dbReference>
<dbReference type="GO" id="GO:0032420">
    <property type="term" value="C:stereocilium"/>
    <property type="evidence" value="ECO:0007669"/>
    <property type="project" value="UniProtKB-SubCell"/>
</dbReference>
<keyword evidence="9" id="KW-0963">Cytoplasm</keyword>
<dbReference type="InterPro" id="IPR031160">
    <property type="entry name" value="F_BAR_dom"/>
</dbReference>
<feature type="domain" description="SH3" evidence="29">
    <location>
        <begin position="564"/>
        <end position="626"/>
    </location>
</feature>
<dbReference type="SUPFAM" id="SSF103657">
    <property type="entry name" value="BAR/IMD domain-like"/>
    <property type="match status" value="1"/>
</dbReference>
<evidence type="ECO:0000256" key="28">
    <source>
        <dbReference type="SAM" id="MobiDB-lite"/>
    </source>
</evidence>
<evidence type="ECO:0000256" key="16">
    <source>
        <dbReference type="ARBA" id="ARBA00023121"/>
    </source>
</evidence>
<keyword evidence="6 25" id="KW-0728">SH3 domain</keyword>
<dbReference type="GO" id="GO:0051495">
    <property type="term" value="P:positive regulation of cytoskeleton organization"/>
    <property type="evidence" value="ECO:0007669"/>
    <property type="project" value="UniProtKB-ARBA"/>
</dbReference>
<keyword evidence="12" id="KW-0677">Repeat</keyword>
<feature type="compositionally biased region" description="Low complexity" evidence="28">
    <location>
        <begin position="669"/>
        <end position="686"/>
    </location>
</feature>
<evidence type="ECO:0000259" key="30">
    <source>
        <dbReference type="PROSITE" id="PS51741"/>
    </source>
</evidence>
<evidence type="ECO:0000256" key="12">
    <source>
        <dbReference type="ARBA" id="ARBA00022737"/>
    </source>
</evidence>
<feature type="coiled-coil region" evidence="27">
    <location>
        <begin position="362"/>
        <end position="396"/>
    </location>
</feature>
<keyword evidence="32" id="KW-1185">Reference proteome</keyword>
<dbReference type="InterPro" id="IPR035556">
    <property type="entry name" value="FCHSD2_SH3_2"/>
</dbReference>
<evidence type="ECO:0000256" key="9">
    <source>
        <dbReference type="ARBA" id="ARBA00022490"/>
    </source>
</evidence>
<evidence type="ECO:0000259" key="29">
    <source>
        <dbReference type="PROSITE" id="PS50002"/>
    </source>
</evidence>
<reference evidence="31" key="3">
    <citation type="submission" date="2025-09" db="UniProtKB">
        <authorList>
            <consortium name="Ensembl"/>
        </authorList>
    </citation>
    <scope>IDENTIFICATION</scope>
</reference>
<evidence type="ECO:0000256" key="17">
    <source>
        <dbReference type="ARBA" id="ARBA00023136"/>
    </source>
</evidence>
<feature type="compositionally biased region" description="Basic and acidic residues" evidence="28">
    <location>
        <begin position="749"/>
        <end position="759"/>
    </location>
</feature>
<feature type="region of interest" description="Disordered" evidence="28">
    <location>
        <begin position="542"/>
        <end position="561"/>
    </location>
</feature>
<evidence type="ECO:0000256" key="15">
    <source>
        <dbReference type="ARBA" id="ARBA00023054"/>
    </source>
</evidence>
<dbReference type="FunFam" id="1.20.1270.60:FF:000026">
    <property type="entry name" value="FCH and double SH3 domains protein 2"/>
    <property type="match status" value="1"/>
</dbReference>
<keyword evidence="15 26" id="KW-0175">Coiled coil</keyword>
<evidence type="ECO:0000256" key="21">
    <source>
        <dbReference type="ARBA" id="ARBA00064013"/>
    </source>
</evidence>
<keyword evidence="16" id="KW-0446">Lipid-binding</keyword>
<evidence type="ECO:0000256" key="4">
    <source>
        <dbReference type="ARBA" id="ARBA00004600"/>
    </source>
</evidence>
<dbReference type="InterPro" id="IPR027267">
    <property type="entry name" value="AH/BAR_dom_sf"/>
</dbReference>
<keyword evidence="7" id="KW-0813">Transport</keyword>
<feature type="domain" description="SH3" evidence="29">
    <location>
        <begin position="464"/>
        <end position="525"/>
    </location>
</feature>
<name>A0A3Q1AQI0_AMPOC</name>
<keyword evidence="19" id="KW-0966">Cell projection</keyword>
<evidence type="ECO:0000256" key="6">
    <source>
        <dbReference type="ARBA" id="ARBA00022443"/>
    </source>
</evidence>
<feature type="region of interest" description="Disordered" evidence="28">
    <location>
        <begin position="626"/>
        <end position="759"/>
    </location>
</feature>
<evidence type="ECO:0000256" key="7">
    <source>
        <dbReference type="ARBA" id="ARBA00022448"/>
    </source>
</evidence>
<dbReference type="Pfam" id="PF14604">
    <property type="entry name" value="SH3_9"/>
    <property type="match status" value="1"/>
</dbReference>
<dbReference type="FunFam" id="2.30.30.40:FF:000033">
    <property type="entry name" value="FCH and double SH3 domains protein 2"/>
    <property type="match status" value="1"/>
</dbReference>
<organism evidence="31 32">
    <name type="scientific">Amphiprion ocellaris</name>
    <name type="common">Clown anemonefish</name>
    <dbReference type="NCBI Taxonomy" id="80972"/>
    <lineage>
        <taxon>Eukaryota</taxon>
        <taxon>Metazoa</taxon>
        <taxon>Chordata</taxon>
        <taxon>Craniata</taxon>
        <taxon>Vertebrata</taxon>
        <taxon>Euteleostomi</taxon>
        <taxon>Actinopterygii</taxon>
        <taxon>Neopterygii</taxon>
        <taxon>Teleostei</taxon>
        <taxon>Neoteleostei</taxon>
        <taxon>Acanthomorphata</taxon>
        <taxon>Ovalentaria</taxon>
        <taxon>Pomacentridae</taxon>
        <taxon>Amphiprion</taxon>
    </lineage>
</organism>
<feature type="compositionally biased region" description="Polar residues" evidence="28">
    <location>
        <begin position="420"/>
        <end position="432"/>
    </location>
</feature>
<evidence type="ECO:0000256" key="24">
    <source>
        <dbReference type="ARBA" id="ARBA00079631"/>
    </source>
</evidence>
<dbReference type="FunFam" id="2.30.30.40:FF:000060">
    <property type="entry name" value="FCH and double SH3 domains protein 2"/>
    <property type="match status" value="1"/>
</dbReference>
<keyword evidence="18" id="KW-0168">Coated pit</keyword>
<feature type="compositionally biased region" description="Acidic residues" evidence="28">
    <location>
        <begin position="437"/>
        <end position="452"/>
    </location>
</feature>
<dbReference type="GO" id="GO:0007274">
    <property type="term" value="P:neuromuscular synaptic transmission"/>
    <property type="evidence" value="ECO:0007669"/>
    <property type="project" value="TreeGrafter"/>
</dbReference>
<keyword evidence="10" id="KW-0597">Phosphoprotein</keyword>
<keyword evidence="17" id="KW-0472">Membrane</keyword>
<evidence type="ECO:0000256" key="11">
    <source>
        <dbReference type="ARBA" id="ARBA00022583"/>
    </source>
</evidence>
<evidence type="ECO:0000256" key="10">
    <source>
        <dbReference type="ARBA" id="ARBA00022553"/>
    </source>
</evidence>
<dbReference type="GO" id="GO:0031594">
    <property type="term" value="C:neuromuscular junction"/>
    <property type="evidence" value="ECO:0007669"/>
    <property type="project" value="TreeGrafter"/>
</dbReference>
<reference evidence="31" key="2">
    <citation type="submission" date="2025-08" db="UniProtKB">
        <authorList>
            <consortium name="Ensembl"/>
        </authorList>
    </citation>
    <scope>IDENTIFICATION</scope>
</reference>
<dbReference type="GO" id="GO:0015031">
    <property type="term" value="P:protein transport"/>
    <property type="evidence" value="ECO:0007669"/>
    <property type="project" value="UniProtKB-KW"/>
</dbReference>
<evidence type="ECO:0000256" key="23">
    <source>
        <dbReference type="ARBA" id="ARBA00079454"/>
    </source>
</evidence>
<dbReference type="GeneTree" id="ENSGT00510000046732"/>
<dbReference type="CDD" id="cd11761">
    <property type="entry name" value="SH3_FCHSD_1"/>
    <property type="match status" value="1"/>
</dbReference>
<evidence type="ECO:0000313" key="31">
    <source>
        <dbReference type="Ensembl" id="ENSAOCP00000003044.2"/>
    </source>
</evidence>
<feature type="domain" description="F-BAR" evidence="30">
    <location>
        <begin position="6"/>
        <end position="282"/>
    </location>
</feature>
<evidence type="ECO:0000256" key="2">
    <source>
        <dbReference type="ARBA" id="ARBA00004413"/>
    </source>
</evidence>
<feature type="compositionally biased region" description="Polar residues" evidence="28">
    <location>
        <begin position="636"/>
        <end position="647"/>
    </location>
</feature>
<dbReference type="Gene3D" id="2.30.30.40">
    <property type="entry name" value="SH3 Domains"/>
    <property type="match status" value="2"/>
</dbReference>
<dbReference type="OMA" id="THRNYPL"/>
<proteinExistence type="predicted"/>
<dbReference type="AlphaFoldDB" id="A0A3Q1AQI0"/>
<reference evidence="31 32" key="1">
    <citation type="submission" date="2022-01" db="EMBL/GenBank/DDBJ databases">
        <title>A chromosome-scale genome assembly of the false clownfish, Amphiprion ocellaris.</title>
        <authorList>
            <person name="Ryu T."/>
        </authorList>
    </citation>
    <scope>NUCLEOTIDE SEQUENCE [LARGE SCALE GENOMIC DNA]</scope>
</reference>
<evidence type="ECO:0000256" key="14">
    <source>
        <dbReference type="ARBA" id="ARBA00022949"/>
    </source>
</evidence>
<evidence type="ECO:0000256" key="3">
    <source>
        <dbReference type="ARBA" id="ARBA00004496"/>
    </source>
</evidence>